<accession>A0A9P4I610</accession>
<dbReference type="Pfam" id="PF00096">
    <property type="entry name" value="zf-C2H2"/>
    <property type="match status" value="5"/>
</dbReference>
<evidence type="ECO:0000256" key="3">
    <source>
        <dbReference type="ARBA" id="ARBA00022723"/>
    </source>
</evidence>
<dbReference type="PROSITE" id="PS00028">
    <property type="entry name" value="ZINC_FINGER_C2H2_1"/>
    <property type="match status" value="5"/>
</dbReference>
<feature type="non-terminal residue" evidence="13">
    <location>
        <position position="431"/>
    </location>
</feature>
<dbReference type="Gene3D" id="3.30.160.60">
    <property type="entry name" value="Classic Zinc Finger"/>
    <property type="match status" value="6"/>
</dbReference>
<evidence type="ECO:0000256" key="9">
    <source>
        <dbReference type="ARBA" id="ARBA00023163"/>
    </source>
</evidence>
<keyword evidence="9" id="KW-0804">Transcription</keyword>
<comment type="function">
    <text evidence="1">May be involved in transcriptional regulation.</text>
</comment>
<reference evidence="13" key="1">
    <citation type="journal article" date="2020" name="Stud. Mycol.">
        <title>101 Dothideomycetes genomes: a test case for predicting lifestyles and emergence of pathogens.</title>
        <authorList>
            <person name="Haridas S."/>
            <person name="Albert R."/>
            <person name="Binder M."/>
            <person name="Bloem J."/>
            <person name="Labutti K."/>
            <person name="Salamov A."/>
            <person name="Andreopoulos B."/>
            <person name="Baker S."/>
            <person name="Barry K."/>
            <person name="Bills G."/>
            <person name="Bluhm B."/>
            <person name="Cannon C."/>
            <person name="Castanera R."/>
            <person name="Culley D."/>
            <person name="Daum C."/>
            <person name="Ezra D."/>
            <person name="Gonzalez J."/>
            <person name="Henrissat B."/>
            <person name="Kuo A."/>
            <person name="Liang C."/>
            <person name="Lipzen A."/>
            <person name="Lutzoni F."/>
            <person name="Magnuson J."/>
            <person name="Mondo S."/>
            <person name="Nolan M."/>
            <person name="Ohm R."/>
            <person name="Pangilinan J."/>
            <person name="Park H.-J."/>
            <person name="Ramirez L."/>
            <person name="Alfaro M."/>
            <person name="Sun H."/>
            <person name="Tritt A."/>
            <person name="Yoshinaga Y."/>
            <person name="Zwiers L.-H."/>
            <person name="Turgeon B."/>
            <person name="Goodwin S."/>
            <person name="Spatafora J."/>
            <person name="Crous P."/>
            <person name="Grigoriev I."/>
        </authorList>
    </citation>
    <scope>NUCLEOTIDE SEQUENCE</scope>
    <source>
        <strain evidence="13">CBS 133067</strain>
    </source>
</reference>
<feature type="domain" description="C2H2-type" evidence="12">
    <location>
        <begin position="65"/>
        <end position="94"/>
    </location>
</feature>
<organism evidence="13 14">
    <name type="scientific">Rhizodiscina lignyota</name>
    <dbReference type="NCBI Taxonomy" id="1504668"/>
    <lineage>
        <taxon>Eukaryota</taxon>
        <taxon>Fungi</taxon>
        <taxon>Dikarya</taxon>
        <taxon>Ascomycota</taxon>
        <taxon>Pezizomycotina</taxon>
        <taxon>Dothideomycetes</taxon>
        <taxon>Pleosporomycetidae</taxon>
        <taxon>Aulographales</taxon>
        <taxon>Rhizodiscinaceae</taxon>
        <taxon>Rhizodiscina</taxon>
    </lineage>
</organism>
<keyword evidence="5 11" id="KW-0863">Zinc-finger</keyword>
<dbReference type="GO" id="GO:0000978">
    <property type="term" value="F:RNA polymerase II cis-regulatory region sequence-specific DNA binding"/>
    <property type="evidence" value="ECO:0007669"/>
    <property type="project" value="UniProtKB-ARBA"/>
</dbReference>
<feature type="domain" description="C2H2-type" evidence="12">
    <location>
        <begin position="95"/>
        <end position="126"/>
    </location>
</feature>
<evidence type="ECO:0000259" key="12">
    <source>
        <dbReference type="PROSITE" id="PS50157"/>
    </source>
</evidence>
<evidence type="ECO:0000256" key="10">
    <source>
        <dbReference type="ARBA" id="ARBA00023242"/>
    </source>
</evidence>
<comment type="subcellular location">
    <subcellularLocation>
        <location evidence="2">Nucleus</location>
    </subcellularLocation>
</comment>
<keyword evidence="7" id="KW-0805">Transcription regulation</keyword>
<evidence type="ECO:0000256" key="7">
    <source>
        <dbReference type="ARBA" id="ARBA00023015"/>
    </source>
</evidence>
<dbReference type="AlphaFoldDB" id="A0A9P4I610"/>
<sequence>RRMNYKCQEEGCDRVFNRPCLLEEHMRTHTGERPFVCTVPACGKSYKRQTHLNRHMQEHVDRKKHACTWSGCGKTFVDISHLRRHVEKHQNQEKLRCTDYPPCNRLCRNEQSLQRHIKSEHLGMHPFTCTHIDEKTGEACSKGFRGADKLRSHVAKCHSGEKRYICDICEPQEDHEAGAIIEEGITPATSVQIVAFATYSELQSHIKEVHPPTCSECGYTFASNRELTSHVELIHTSGNPYDAFPCTEPGCNKSFAKKGNLVVHISTVHRRERPFICGSTDVSDSNKFIDEAGVRREWDGNGCGNGYSTKASLEEHIRTKHLGMEGSVKVRKRRRLIAAGRDPEAVRKMGGAGPAQRKDTGIKKDRPALERLVGADARELLMYNEYQPREGEELLSQGPMAAGFGSAFGPDRFWLGGLEDDSVDPLMTVGP</sequence>
<gene>
    <name evidence="13" type="ORF">NA57DRAFT_18256</name>
</gene>
<dbReference type="OrthoDB" id="4748970at2759"/>
<keyword evidence="6" id="KW-0862">Zinc</keyword>
<keyword evidence="3" id="KW-0479">Metal-binding</keyword>
<keyword evidence="4" id="KW-0677">Repeat</keyword>
<comment type="caution">
    <text evidence="13">The sequence shown here is derived from an EMBL/GenBank/DDBJ whole genome shotgun (WGS) entry which is preliminary data.</text>
</comment>
<keyword evidence="14" id="KW-1185">Reference proteome</keyword>
<evidence type="ECO:0000256" key="1">
    <source>
        <dbReference type="ARBA" id="ARBA00003767"/>
    </source>
</evidence>
<dbReference type="EMBL" id="ML978131">
    <property type="protein sequence ID" value="KAF2095645.1"/>
    <property type="molecule type" value="Genomic_DNA"/>
</dbReference>
<dbReference type="FunFam" id="3.30.160.60:FF:000097">
    <property type="entry name" value="Zinc finger protein"/>
    <property type="match status" value="1"/>
</dbReference>
<dbReference type="Proteomes" id="UP000799772">
    <property type="component" value="Unassembled WGS sequence"/>
</dbReference>
<dbReference type="SUPFAM" id="SSF57667">
    <property type="entry name" value="beta-beta-alpha zinc fingers"/>
    <property type="match status" value="4"/>
</dbReference>
<proteinExistence type="predicted"/>
<evidence type="ECO:0000256" key="2">
    <source>
        <dbReference type="ARBA" id="ARBA00004123"/>
    </source>
</evidence>
<feature type="non-terminal residue" evidence="13">
    <location>
        <position position="1"/>
    </location>
</feature>
<keyword evidence="8" id="KW-0238">DNA-binding</keyword>
<dbReference type="GO" id="GO:0008270">
    <property type="term" value="F:zinc ion binding"/>
    <property type="evidence" value="ECO:0007669"/>
    <property type="project" value="UniProtKB-KW"/>
</dbReference>
<dbReference type="GO" id="GO:0005634">
    <property type="term" value="C:nucleus"/>
    <property type="evidence" value="ECO:0007669"/>
    <property type="project" value="UniProtKB-SubCell"/>
</dbReference>
<feature type="domain" description="C2H2-type" evidence="12">
    <location>
        <begin position="244"/>
        <end position="274"/>
    </location>
</feature>
<feature type="domain" description="C2H2-type" evidence="12">
    <location>
        <begin position="127"/>
        <end position="163"/>
    </location>
</feature>
<evidence type="ECO:0000256" key="4">
    <source>
        <dbReference type="ARBA" id="ARBA00022737"/>
    </source>
</evidence>
<protein>
    <recommendedName>
        <fullName evidence="12">C2H2-type domain-containing protein</fullName>
    </recommendedName>
</protein>
<dbReference type="FunFam" id="3.30.160.60:FF:000072">
    <property type="entry name" value="zinc finger protein 143 isoform X1"/>
    <property type="match status" value="1"/>
</dbReference>
<name>A0A9P4I610_9PEZI</name>
<feature type="domain" description="C2H2-type" evidence="12">
    <location>
        <begin position="35"/>
        <end position="64"/>
    </location>
</feature>
<dbReference type="InterPro" id="IPR051061">
    <property type="entry name" value="Zinc_finger_trans_reg"/>
</dbReference>
<dbReference type="PROSITE" id="PS50157">
    <property type="entry name" value="ZINC_FINGER_C2H2_2"/>
    <property type="match status" value="7"/>
</dbReference>
<evidence type="ECO:0000313" key="14">
    <source>
        <dbReference type="Proteomes" id="UP000799772"/>
    </source>
</evidence>
<evidence type="ECO:0000313" key="13">
    <source>
        <dbReference type="EMBL" id="KAF2095645.1"/>
    </source>
</evidence>
<dbReference type="InterPro" id="IPR036236">
    <property type="entry name" value="Znf_C2H2_sf"/>
</dbReference>
<evidence type="ECO:0000256" key="8">
    <source>
        <dbReference type="ARBA" id="ARBA00023125"/>
    </source>
</evidence>
<feature type="domain" description="C2H2-type" evidence="12">
    <location>
        <begin position="5"/>
        <end position="34"/>
    </location>
</feature>
<evidence type="ECO:0000256" key="11">
    <source>
        <dbReference type="PROSITE-ProRule" id="PRU00042"/>
    </source>
</evidence>
<evidence type="ECO:0000256" key="6">
    <source>
        <dbReference type="ARBA" id="ARBA00022833"/>
    </source>
</evidence>
<dbReference type="GO" id="GO:0000981">
    <property type="term" value="F:DNA-binding transcription factor activity, RNA polymerase II-specific"/>
    <property type="evidence" value="ECO:0007669"/>
    <property type="project" value="UniProtKB-ARBA"/>
</dbReference>
<dbReference type="SMART" id="SM00355">
    <property type="entry name" value="ZnF_C2H2"/>
    <property type="match status" value="9"/>
</dbReference>
<dbReference type="InterPro" id="IPR013087">
    <property type="entry name" value="Znf_C2H2_type"/>
</dbReference>
<dbReference type="PANTHER" id="PTHR46179:SF13">
    <property type="entry name" value="C2H2-TYPE DOMAIN-CONTAINING PROTEIN"/>
    <property type="match status" value="1"/>
</dbReference>
<evidence type="ECO:0000256" key="5">
    <source>
        <dbReference type="ARBA" id="ARBA00022771"/>
    </source>
</evidence>
<dbReference type="PANTHER" id="PTHR46179">
    <property type="entry name" value="ZINC FINGER PROTEIN"/>
    <property type="match status" value="1"/>
</dbReference>
<keyword evidence="10" id="KW-0539">Nucleus</keyword>
<feature type="domain" description="C2H2-type" evidence="12">
    <location>
        <begin position="212"/>
        <end position="240"/>
    </location>
</feature>